<comment type="caution">
    <text evidence="1">The sequence shown here is derived from an EMBL/GenBank/DDBJ whole genome shotgun (WGS) entry which is preliminary data.</text>
</comment>
<protein>
    <submittedName>
        <fullName evidence="1">Phenylacetic acid degradation B family protein</fullName>
    </submittedName>
</protein>
<dbReference type="Proteomes" id="UP000032522">
    <property type="component" value="Unassembled WGS sequence"/>
</dbReference>
<proteinExistence type="predicted"/>
<evidence type="ECO:0000313" key="2">
    <source>
        <dbReference type="Proteomes" id="UP000032522"/>
    </source>
</evidence>
<dbReference type="PATRIC" id="fig|1462.6.peg.1815"/>
<dbReference type="OrthoDB" id="2680283at2"/>
<gene>
    <name evidence="1" type="ORF">LG52_1602</name>
</gene>
<dbReference type="RefSeq" id="WP_044731540.1">
    <property type="nucleotide sequence ID" value="NZ_JYBP01000003.1"/>
</dbReference>
<evidence type="ECO:0000313" key="1">
    <source>
        <dbReference type="EMBL" id="KJE28345.1"/>
    </source>
</evidence>
<name>A0A0D8BW43_GEOKU</name>
<dbReference type="AlphaFoldDB" id="A0A0D8BW43"/>
<dbReference type="Gene3D" id="3.10.20.520">
    <property type="entry name" value="Phenylacetic acid degradation B"/>
    <property type="match status" value="1"/>
</dbReference>
<reference evidence="1 2" key="1">
    <citation type="submission" date="2015-01" db="EMBL/GenBank/DDBJ databases">
        <authorList>
            <person name="Filippidou S."/>
            <person name="Jeanneret N."/>
            <person name="Russel-Delif L."/>
            <person name="Junier T."/>
            <person name="Wunderlin T."/>
            <person name="Molina V."/>
            <person name="Johnson S.L."/>
            <person name="Davenport K.W."/>
            <person name="Chain P.S."/>
            <person name="Dorador C."/>
            <person name="Junier P."/>
        </authorList>
    </citation>
    <scope>NUCLEOTIDE SEQUENCE [LARGE SCALE GENOMIC DNA]</scope>
    <source>
        <strain evidence="1 2">Et7/4</strain>
    </source>
</reference>
<organism evidence="1 2">
    <name type="scientific">Geobacillus kaustophilus</name>
    <dbReference type="NCBI Taxonomy" id="1462"/>
    <lineage>
        <taxon>Bacteria</taxon>
        <taxon>Bacillati</taxon>
        <taxon>Bacillota</taxon>
        <taxon>Bacilli</taxon>
        <taxon>Bacillales</taxon>
        <taxon>Anoxybacillaceae</taxon>
        <taxon>Geobacillus</taxon>
        <taxon>Geobacillus thermoleovorans group</taxon>
    </lineage>
</organism>
<sequence>MTAAQRRKTFDIFARVKRGDQLVHIGTVEAENEELAKVYATYTYDEEDWAEMVVVDRSELVWVRKPKWLCLKGEEAQWNKGSLLCIR</sequence>
<accession>A0A0D8BW43</accession>
<dbReference type="InterPro" id="IPR038693">
    <property type="entry name" value="PaaB_sf"/>
</dbReference>
<dbReference type="EMBL" id="JYBP01000003">
    <property type="protein sequence ID" value="KJE28345.1"/>
    <property type="molecule type" value="Genomic_DNA"/>
</dbReference>